<reference evidence="1" key="1">
    <citation type="submission" date="2024-03" db="EMBL/GenBank/DDBJ databases">
        <title>Diverse circular DNA viruses in blood, oral, and fecal samples of captive lemurs.</title>
        <authorList>
            <person name="Paietta E.N."/>
            <person name="Kraberger S."/>
            <person name="Lund M.C."/>
            <person name="Custer J.M."/>
            <person name="Vargas K.M."/>
            <person name="Ehmke E.E."/>
            <person name="Yoder A.D."/>
            <person name="Varsani A."/>
        </authorList>
    </citation>
    <scope>NUCLEOTIDE SEQUENCE</scope>
    <source>
        <strain evidence="1">Duke_18_67</strain>
    </source>
</reference>
<evidence type="ECO:0000313" key="1">
    <source>
        <dbReference type="EMBL" id="XCD03435.1"/>
    </source>
</evidence>
<proteinExistence type="predicted"/>
<dbReference type="InterPro" id="IPR046781">
    <property type="entry name" value="Phage_ORF5"/>
</dbReference>
<name>A0AAU8AVQ0_9VIRU</name>
<accession>A0AAU8AVQ0</accession>
<protein>
    <submittedName>
        <fullName evidence="1">Nonstructural protein</fullName>
    </submittedName>
</protein>
<organism evidence="1">
    <name type="scientific">Dulem virus 152</name>
    <dbReference type="NCBI Taxonomy" id="3145629"/>
    <lineage>
        <taxon>Viruses</taxon>
        <taxon>Monodnaviria</taxon>
        <taxon>Sangervirae</taxon>
        <taxon>Phixviricota</taxon>
        <taxon>Malgrandaviricetes</taxon>
        <taxon>Petitvirales</taxon>
        <taxon>Microviridae</taxon>
        <taxon>Microvirus</taxon>
    </lineage>
</organism>
<sequence length="80" mass="8945">MKYKMYSIRDVKTGFMTPALETNDAVAIRNFQHAVMNSDSVLFSHAKDFALYSVGSFDSETGTLEPHMPVLIIEAVDCLK</sequence>
<dbReference type="Pfam" id="PF20577">
    <property type="entry name" value="Phage_ORF5"/>
    <property type="match status" value="1"/>
</dbReference>
<dbReference type="EMBL" id="PP511357">
    <property type="protein sequence ID" value="XCD03435.1"/>
    <property type="molecule type" value="Genomic_DNA"/>
</dbReference>